<evidence type="ECO:0000313" key="10">
    <source>
        <dbReference type="EMBL" id="CEP78553.1"/>
    </source>
</evidence>
<evidence type="ECO:0000256" key="6">
    <source>
        <dbReference type="ARBA" id="ARBA00022840"/>
    </source>
</evidence>
<protein>
    <submittedName>
        <fullName evidence="10">Xylose transporter ATP-binding subuni</fullName>
    </submittedName>
</protein>
<keyword evidence="5" id="KW-0547">Nucleotide-binding</keyword>
<dbReference type="Proteomes" id="UP000032809">
    <property type="component" value="Chromosome I"/>
</dbReference>
<dbReference type="SMART" id="SM00382">
    <property type="entry name" value="AAA"/>
    <property type="match status" value="2"/>
</dbReference>
<name>A0A0C7NZ41_DEFTU</name>
<evidence type="ECO:0000256" key="3">
    <source>
        <dbReference type="ARBA" id="ARBA00022475"/>
    </source>
</evidence>
<evidence type="ECO:0000313" key="11">
    <source>
        <dbReference type="Proteomes" id="UP000032809"/>
    </source>
</evidence>
<comment type="subcellular location">
    <subcellularLocation>
        <location evidence="1">Cell membrane</location>
        <topology evidence="1">Peripheral membrane protein</topology>
    </subcellularLocation>
</comment>
<keyword evidence="4" id="KW-0677">Repeat</keyword>
<dbReference type="PROSITE" id="PS00211">
    <property type="entry name" value="ABC_TRANSPORTER_1"/>
    <property type="match status" value="1"/>
</dbReference>
<dbReference type="FunFam" id="3.40.50.300:FF:000127">
    <property type="entry name" value="Ribose import ATP-binding protein RbsA"/>
    <property type="match status" value="1"/>
</dbReference>
<dbReference type="InterPro" id="IPR050107">
    <property type="entry name" value="ABC_carbohydrate_import_ATPase"/>
</dbReference>
<dbReference type="CDD" id="cd03216">
    <property type="entry name" value="ABC_Carb_Monos_I"/>
    <property type="match status" value="1"/>
</dbReference>
<dbReference type="SUPFAM" id="SSF52540">
    <property type="entry name" value="P-loop containing nucleoside triphosphate hydrolases"/>
    <property type="match status" value="2"/>
</dbReference>
<dbReference type="InterPro" id="IPR003593">
    <property type="entry name" value="AAA+_ATPase"/>
</dbReference>
<evidence type="ECO:0000256" key="5">
    <source>
        <dbReference type="ARBA" id="ARBA00022741"/>
    </source>
</evidence>
<dbReference type="GO" id="GO:0005886">
    <property type="term" value="C:plasma membrane"/>
    <property type="evidence" value="ECO:0007669"/>
    <property type="project" value="UniProtKB-SubCell"/>
</dbReference>
<dbReference type="HOGENOM" id="CLU_000604_92_0_0"/>
<keyword evidence="6 10" id="KW-0067">ATP-binding</keyword>
<dbReference type="PANTHER" id="PTHR43790">
    <property type="entry name" value="CARBOHYDRATE TRANSPORT ATP-BINDING PROTEIN MG119-RELATED"/>
    <property type="match status" value="1"/>
</dbReference>
<gene>
    <name evidence="10" type="primary">xylG1</name>
    <name evidence="10" type="ORF">DTL3_1255</name>
</gene>
<feature type="domain" description="ABC transporter" evidence="9">
    <location>
        <begin position="15"/>
        <end position="250"/>
    </location>
</feature>
<evidence type="ECO:0000256" key="7">
    <source>
        <dbReference type="ARBA" id="ARBA00022967"/>
    </source>
</evidence>
<evidence type="ECO:0000256" key="2">
    <source>
        <dbReference type="ARBA" id="ARBA00022448"/>
    </source>
</evidence>
<keyword evidence="7" id="KW-1278">Translocase</keyword>
<sequence length="522" mass="58510">MSESNISENIGEYAVYMKNITKVFPRVIANDNVTFAVKKGEIHALIGENGAGKSTLMNQLYGLYKPTGGEIYVFGKKMDFKGPSDAIDAGIGMVHQHFMLVDNLTVAENVVLGQEPKKGILFDLKFAQKKVKELSERYGLKVDIDAKIEDIPVGMQQRVEIIKTLYRGADILILDEPTAVLTPQETEEFFDILRALKNDGKTIIFISHKLKEVLEISDTITVMRLGKVTGTVKTSLTNEKELANMMVGRNVVLSIERPTFTPGKTSIKIENIWVKDNRKLDAVKGISFEIREGEILGIAGVAGNGQTELAEALSGLRKIEKGSYLFEEREISNLSVRELRELGISHIPEDRQKRGLIADFPVYFNLILSQHYKEPFAKRGFLDFNEIRKYSHSLVKQFDVRPPDIDILAGNLSGGNQQKVILAREIGFSPKFIIVSQPTRGLDVGAIEYVHKSLINLRQQNATILLISMELEEILSLSDRILVMYEGRSMGEFENGELTIEEMGLMMAGKKLEEIKVLETKK</sequence>
<dbReference type="AlphaFoldDB" id="A0A0C7NZ41"/>
<reference evidence="11" key="1">
    <citation type="submission" date="2014-11" db="EMBL/GenBank/DDBJ databases">
        <authorList>
            <person name="Wibberg D."/>
        </authorList>
    </citation>
    <scope>NUCLEOTIDE SEQUENCE [LARGE SCALE GENOMIC DNA]</scope>
    <source>
        <strain evidence="11">L3</strain>
    </source>
</reference>
<dbReference type="CDD" id="cd03215">
    <property type="entry name" value="ABC_Carb_Monos_II"/>
    <property type="match status" value="1"/>
</dbReference>
<dbReference type="STRING" id="1006576.DTL3_1255"/>
<keyword evidence="11" id="KW-1185">Reference proteome</keyword>
<dbReference type="GO" id="GO:0016887">
    <property type="term" value="F:ATP hydrolysis activity"/>
    <property type="evidence" value="ECO:0007669"/>
    <property type="project" value="InterPro"/>
</dbReference>
<evidence type="ECO:0000256" key="4">
    <source>
        <dbReference type="ARBA" id="ARBA00022737"/>
    </source>
</evidence>
<dbReference type="KEGG" id="dtn:DTL3_1255"/>
<evidence type="ECO:0000256" key="1">
    <source>
        <dbReference type="ARBA" id="ARBA00004202"/>
    </source>
</evidence>
<accession>A0A0C7NZ41</accession>
<dbReference type="GO" id="GO:0005524">
    <property type="term" value="F:ATP binding"/>
    <property type="evidence" value="ECO:0007669"/>
    <property type="project" value="UniProtKB-KW"/>
</dbReference>
<dbReference type="PROSITE" id="PS50893">
    <property type="entry name" value="ABC_TRANSPORTER_2"/>
    <property type="match status" value="2"/>
</dbReference>
<dbReference type="InterPro" id="IPR003439">
    <property type="entry name" value="ABC_transporter-like_ATP-bd"/>
</dbReference>
<dbReference type="PANTHER" id="PTHR43790:SF4">
    <property type="entry name" value="GUANOSINE IMPORT ATP-BINDING PROTEIN NUPO"/>
    <property type="match status" value="1"/>
</dbReference>
<dbReference type="Pfam" id="PF00005">
    <property type="entry name" value="ABC_tran"/>
    <property type="match status" value="2"/>
</dbReference>
<dbReference type="InterPro" id="IPR017871">
    <property type="entry name" value="ABC_transporter-like_CS"/>
</dbReference>
<organism evidence="10 11">
    <name type="scientific">Defluviitoga tunisiensis</name>
    <dbReference type="NCBI Taxonomy" id="1006576"/>
    <lineage>
        <taxon>Bacteria</taxon>
        <taxon>Thermotogati</taxon>
        <taxon>Thermotogota</taxon>
        <taxon>Thermotogae</taxon>
        <taxon>Petrotogales</taxon>
        <taxon>Petrotogaceae</taxon>
        <taxon>Defluviitoga</taxon>
    </lineage>
</organism>
<proteinExistence type="predicted"/>
<evidence type="ECO:0000256" key="8">
    <source>
        <dbReference type="ARBA" id="ARBA00023136"/>
    </source>
</evidence>
<keyword evidence="2" id="KW-0813">Transport</keyword>
<dbReference type="EMBL" id="LN824141">
    <property type="protein sequence ID" value="CEP78553.1"/>
    <property type="molecule type" value="Genomic_DNA"/>
</dbReference>
<feature type="domain" description="ABC transporter" evidence="9">
    <location>
        <begin position="267"/>
        <end position="511"/>
    </location>
</feature>
<dbReference type="InterPro" id="IPR027417">
    <property type="entry name" value="P-loop_NTPase"/>
</dbReference>
<dbReference type="Gene3D" id="3.40.50.300">
    <property type="entry name" value="P-loop containing nucleotide triphosphate hydrolases"/>
    <property type="match status" value="2"/>
</dbReference>
<keyword evidence="3" id="KW-1003">Cell membrane</keyword>
<evidence type="ECO:0000259" key="9">
    <source>
        <dbReference type="PROSITE" id="PS50893"/>
    </source>
</evidence>
<keyword evidence="8" id="KW-0472">Membrane</keyword>